<proteinExistence type="predicted"/>
<comment type="caution">
    <text evidence="1">The sequence shown here is derived from an EMBL/GenBank/DDBJ whole genome shotgun (WGS) entry which is preliminary data.</text>
</comment>
<dbReference type="AlphaFoldDB" id="A0AAV1L651"/>
<name>A0AAV1L651_9NEOP</name>
<sequence length="219" mass="26370">MLRYHREDPQFFNKVLWTDESNFRRMGVFNIHNLHFYSRVNPHIIRNDRFQHLFGINMWAGIIGQQLVLHEMPARLNGALYLNFLQNNLNRILNEAEVPEARIAEMWLQHDGAPPHYARAVRDHLNERFPNRWIGRGGPIAWPPRSPDLNPLDFFLWGYFKEIVYQGENNSEQELRQKLEFARVQVINNRGAFRRLRRNFIRRCRLCVMVRGRNFEHLL</sequence>
<keyword evidence="2" id="KW-1185">Reference proteome</keyword>
<evidence type="ECO:0000313" key="2">
    <source>
        <dbReference type="Proteomes" id="UP001314205"/>
    </source>
</evidence>
<evidence type="ECO:0008006" key="3">
    <source>
        <dbReference type="Google" id="ProtNLM"/>
    </source>
</evidence>
<dbReference type="InterPro" id="IPR036397">
    <property type="entry name" value="RNaseH_sf"/>
</dbReference>
<dbReference type="PANTHER" id="PTHR47326:SF1">
    <property type="entry name" value="HTH PSQ-TYPE DOMAIN-CONTAINING PROTEIN"/>
    <property type="match status" value="1"/>
</dbReference>
<dbReference type="EMBL" id="CAVLGL010000086">
    <property type="protein sequence ID" value="CAK1590751.1"/>
    <property type="molecule type" value="Genomic_DNA"/>
</dbReference>
<reference evidence="1 2" key="1">
    <citation type="submission" date="2023-11" db="EMBL/GenBank/DDBJ databases">
        <authorList>
            <person name="Hedman E."/>
            <person name="Englund M."/>
            <person name="Stromberg M."/>
            <person name="Nyberg Akerstrom W."/>
            <person name="Nylinder S."/>
            <person name="Jareborg N."/>
            <person name="Kallberg Y."/>
            <person name="Kronander E."/>
        </authorList>
    </citation>
    <scope>NUCLEOTIDE SEQUENCE [LARGE SCALE GENOMIC DNA]</scope>
</reference>
<evidence type="ECO:0000313" key="1">
    <source>
        <dbReference type="EMBL" id="CAK1590751.1"/>
    </source>
</evidence>
<dbReference type="GO" id="GO:0003676">
    <property type="term" value="F:nucleic acid binding"/>
    <property type="evidence" value="ECO:0007669"/>
    <property type="project" value="InterPro"/>
</dbReference>
<dbReference type="PANTHER" id="PTHR47326">
    <property type="entry name" value="TRANSPOSABLE ELEMENT TC3 TRANSPOSASE-LIKE PROTEIN"/>
    <property type="match status" value="1"/>
</dbReference>
<organism evidence="1 2">
    <name type="scientific">Parnassius mnemosyne</name>
    <name type="common">clouded apollo</name>
    <dbReference type="NCBI Taxonomy" id="213953"/>
    <lineage>
        <taxon>Eukaryota</taxon>
        <taxon>Metazoa</taxon>
        <taxon>Ecdysozoa</taxon>
        <taxon>Arthropoda</taxon>
        <taxon>Hexapoda</taxon>
        <taxon>Insecta</taxon>
        <taxon>Pterygota</taxon>
        <taxon>Neoptera</taxon>
        <taxon>Endopterygota</taxon>
        <taxon>Lepidoptera</taxon>
        <taxon>Glossata</taxon>
        <taxon>Ditrysia</taxon>
        <taxon>Papilionoidea</taxon>
        <taxon>Papilionidae</taxon>
        <taxon>Parnassiinae</taxon>
        <taxon>Parnassini</taxon>
        <taxon>Parnassius</taxon>
        <taxon>Driopa</taxon>
    </lineage>
</organism>
<accession>A0AAV1L651</accession>
<dbReference type="Proteomes" id="UP001314205">
    <property type="component" value="Unassembled WGS sequence"/>
</dbReference>
<dbReference type="Gene3D" id="3.30.420.10">
    <property type="entry name" value="Ribonuclease H-like superfamily/Ribonuclease H"/>
    <property type="match status" value="1"/>
</dbReference>
<gene>
    <name evidence="1" type="ORF">PARMNEM_LOCUS11071</name>
</gene>
<protein>
    <recommendedName>
        <fullName evidence="3">Transposase</fullName>
    </recommendedName>
</protein>